<dbReference type="AlphaFoldDB" id="A0A392RCW1"/>
<reference evidence="1 2" key="1">
    <citation type="journal article" date="2018" name="Front. Plant Sci.">
        <title>Red Clover (Trifolium pratense) and Zigzag Clover (T. medium) - A Picture of Genomic Similarities and Differences.</title>
        <authorList>
            <person name="Dluhosova J."/>
            <person name="Istvanek J."/>
            <person name="Nedelnik J."/>
            <person name="Repkova J."/>
        </authorList>
    </citation>
    <scope>NUCLEOTIDE SEQUENCE [LARGE SCALE GENOMIC DNA]</scope>
    <source>
        <strain evidence="2">cv. 10/8</strain>
        <tissue evidence="1">Leaf</tissue>
    </source>
</reference>
<accession>A0A392RCW1</accession>
<comment type="caution">
    <text evidence="1">The sequence shown here is derived from an EMBL/GenBank/DDBJ whole genome shotgun (WGS) entry which is preliminary data.</text>
</comment>
<evidence type="ECO:0000313" key="1">
    <source>
        <dbReference type="EMBL" id="MCI33415.1"/>
    </source>
</evidence>
<dbReference type="Proteomes" id="UP000265520">
    <property type="component" value="Unassembled WGS sequence"/>
</dbReference>
<keyword evidence="2" id="KW-1185">Reference proteome</keyword>
<feature type="non-terminal residue" evidence="1">
    <location>
        <position position="1"/>
    </location>
</feature>
<sequence>PVERRGAVPCRGGKGGSGATKLLDRYCWVLNGPERSGSRFVIPG</sequence>
<evidence type="ECO:0000313" key="2">
    <source>
        <dbReference type="Proteomes" id="UP000265520"/>
    </source>
</evidence>
<name>A0A392RCW1_9FABA</name>
<proteinExistence type="predicted"/>
<protein>
    <submittedName>
        <fullName evidence="1">Uncharacterized protein</fullName>
    </submittedName>
</protein>
<organism evidence="1 2">
    <name type="scientific">Trifolium medium</name>
    <dbReference type="NCBI Taxonomy" id="97028"/>
    <lineage>
        <taxon>Eukaryota</taxon>
        <taxon>Viridiplantae</taxon>
        <taxon>Streptophyta</taxon>
        <taxon>Embryophyta</taxon>
        <taxon>Tracheophyta</taxon>
        <taxon>Spermatophyta</taxon>
        <taxon>Magnoliopsida</taxon>
        <taxon>eudicotyledons</taxon>
        <taxon>Gunneridae</taxon>
        <taxon>Pentapetalae</taxon>
        <taxon>rosids</taxon>
        <taxon>fabids</taxon>
        <taxon>Fabales</taxon>
        <taxon>Fabaceae</taxon>
        <taxon>Papilionoideae</taxon>
        <taxon>50 kb inversion clade</taxon>
        <taxon>NPAAA clade</taxon>
        <taxon>Hologalegina</taxon>
        <taxon>IRL clade</taxon>
        <taxon>Trifolieae</taxon>
        <taxon>Trifolium</taxon>
    </lineage>
</organism>
<dbReference type="EMBL" id="LXQA010204235">
    <property type="protein sequence ID" value="MCI33415.1"/>
    <property type="molecule type" value="Genomic_DNA"/>
</dbReference>